<dbReference type="Pfam" id="PF00004">
    <property type="entry name" value="AAA"/>
    <property type="match status" value="1"/>
</dbReference>
<name>A0AAQ4ED14_AMBAM</name>
<dbReference type="AlphaFoldDB" id="A0AAQ4ED14"/>
<evidence type="ECO:0000256" key="1">
    <source>
        <dbReference type="SAM" id="MobiDB-lite"/>
    </source>
</evidence>
<dbReference type="PANTHER" id="PTHR23074">
    <property type="entry name" value="AAA DOMAIN-CONTAINING"/>
    <property type="match status" value="1"/>
</dbReference>
<feature type="region of interest" description="Disordered" evidence="1">
    <location>
        <begin position="359"/>
        <end position="379"/>
    </location>
</feature>
<gene>
    <name evidence="3" type="ORF">V5799_024226</name>
</gene>
<dbReference type="PANTHER" id="PTHR23074:SF72">
    <property type="entry name" value="VACUOLAR PROTEIN SORTING-ASSOCIATED PROTEIN 4B"/>
    <property type="match status" value="1"/>
</dbReference>
<accession>A0AAQ4ED14</accession>
<reference evidence="3 4" key="1">
    <citation type="journal article" date="2023" name="Arcadia Sci">
        <title>De novo assembly of a long-read Amblyomma americanum tick genome.</title>
        <authorList>
            <person name="Chou S."/>
            <person name="Poskanzer K.E."/>
            <person name="Rollins M."/>
            <person name="Thuy-Boun P.S."/>
        </authorList>
    </citation>
    <scope>NUCLEOTIDE SEQUENCE [LARGE SCALE GENOMIC DNA]</scope>
    <source>
        <strain evidence="3">F_SG_1</strain>
        <tissue evidence="3">Salivary glands</tissue>
    </source>
</reference>
<dbReference type="InterPro" id="IPR027417">
    <property type="entry name" value="P-loop_NTPase"/>
</dbReference>
<sequence>MNRLVRARRHAERAAFLEIVSEDHAGALAHYTQAALHLESALELILCRIRTHAAKLRTLRPHVASPERWEHISLPPSRTRTSDKRYVCEVEGLVVLGRHCGRCVDVGFPDVLRQLFQLMQIPSFCGGSRRALAHHRPDSCRTVLLSGPAATGRHSLARALSSGIRVCSVTYVYMPQLLRDSKEQLEIAIRSVFDASGAVVPTVIILDRLDEICTGAATADAELRQVFCECIRDVLDSHDMPSRYVIGVTNSPWLLSAELQTLFQRRVYVPLPDHTCRATITQHLLSGSDGYASALSLADIADATEGFTSTELAMCLRSPFWHTDSREKLEQRFVELVGVSGLGSVRCCFCLGEEQEELTQPEFTGGSEGPEGPRSSPLFPIDADLQKAIREMSAVLARNTRPRNPIGAAGMKASTKSSERNCRIC</sequence>
<dbReference type="Proteomes" id="UP001321473">
    <property type="component" value="Unassembled WGS sequence"/>
</dbReference>
<dbReference type="SUPFAM" id="SSF52540">
    <property type="entry name" value="P-loop containing nucleoside triphosphate hydrolases"/>
    <property type="match status" value="1"/>
</dbReference>
<proteinExistence type="predicted"/>
<dbReference type="Gene3D" id="1.10.8.60">
    <property type="match status" value="1"/>
</dbReference>
<keyword evidence="4" id="KW-1185">Reference proteome</keyword>
<dbReference type="InterPro" id="IPR003959">
    <property type="entry name" value="ATPase_AAA_core"/>
</dbReference>
<feature type="domain" description="ATPase AAA-type core" evidence="2">
    <location>
        <begin position="143"/>
        <end position="271"/>
    </location>
</feature>
<dbReference type="EMBL" id="JARKHS020018159">
    <property type="protein sequence ID" value="KAK8772530.1"/>
    <property type="molecule type" value="Genomic_DNA"/>
</dbReference>
<dbReference type="GO" id="GO:0016887">
    <property type="term" value="F:ATP hydrolysis activity"/>
    <property type="evidence" value="ECO:0007669"/>
    <property type="project" value="InterPro"/>
</dbReference>
<dbReference type="Gene3D" id="3.40.50.300">
    <property type="entry name" value="P-loop containing nucleotide triphosphate hydrolases"/>
    <property type="match status" value="1"/>
</dbReference>
<dbReference type="InterPro" id="IPR050304">
    <property type="entry name" value="MT-severing_AAA_ATPase"/>
</dbReference>
<comment type="caution">
    <text evidence="3">The sequence shown here is derived from an EMBL/GenBank/DDBJ whole genome shotgun (WGS) entry which is preliminary data.</text>
</comment>
<evidence type="ECO:0000259" key="2">
    <source>
        <dbReference type="Pfam" id="PF00004"/>
    </source>
</evidence>
<protein>
    <recommendedName>
        <fullName evidence="2">ATPase AAA-type core domain-containing protein</fullName>
    </recommendedName>
</protein>
<dbReference type="GO" id="GO:0007033">
    <property type="term" value="P:vacuole organization"/>
    <property type="evidence" value="ECO:0007669"/>
    <property type="project" value="TreeGrafter"/>
</dbReference>
<dbReference type="GO" id="GO:0016197">
    <property type="term" value="P:endosomal transport"/>
    <property type="evidence" value="ECO:0007669"/>
    <property type="project" value="TreeGrafter"/>
</dbReference>
<feature type="region of interest" description="Disordered" evidence="1">
    <location>
        <begin position="403"/>
        <end position="425"/>
    </location>
</feature>
<evidence type="ECO:0000313" key="3">
    <source>
        <dbReference type="EMBL" id="KAK8772530.1"/>
    </source>
</evidence>
<dbReference type="GO" id="GO:0005524">
    <property type="term" value="F:ATP binding"/>
    <property type="evidence" value="ECO:0007669"/>
    <property type="project" value="InterPro"/>
</dbReference>
<organism evidence="3 4">
    <name type="scientific">Amblyomma americanum</name>
    <name type="common">Lone star tick</name>
    <dbReference type="NCBI Taxonomy" id="6943"/>
    <lineage>
        <taxon>Eukaryota</taxon>
        <taxon>Metazoa</taxon>
        <taxon>Ecdysozoa</taxon>
        <taxon>Arthropoda</taxon>
        <taxon>Chelicerata</taxon>
        <taxon>Arachnida</taxon>
        <taxon>Acari</taxon>
        <taxon>Parasitiformes</taxon>
        <taxon>Ixodida</taxon>
        <taxon>Ixodoidea</taxon>
        <taxon>Ixodidae</taxon>
        <taxon>Amblyomminae</taxon>
        <taxon>Amblyomma</taxon>
    </lineage>
</organism>
<evidence type="ECO:0000313" key="4">
    <source>
        <dbReference type="Proteomes" id="UP001321473"/>
    </source>
</evidence>